<dbReference type="Gene3D" id="3.10.20.90">
    <property type="entry name" value="Phosphatidylinositol 3-kinase Catalytic Subunit, Chain A, domain 1"/>
    <property type="match status" value="1"/>
</dbReference>
<proteinExistence type="predicted"/>
<feature type="domain" description="SNRNP25 ubiquitin-like" evidence="1">
    <location>
        <begin position="63"/>
        <end position="148"/>
    </location>
</feature>
<dbReference type="EMBL" id="JAAGAX010000015">
    <property type="protein sequence ID" value="KAF2290192.1"/>
    <property type="molecule type" value="Genomic_DNA"/>
</dbReference>
<dbReference type="SUPFAM" id="SSF54236">
    <property type="entry name" value="Ubiquitin-like"/>
    <property type="match status" value="1"/>
</dbReference>
<dbReference type="InterPro" id="IPR040610">
    <property type="entry name" value="SNRNP25_ubiquitin"/>
</dbReference>
<name>A0A6A6KML3_HEVBR</name>
<evidence type="ECO:0000259" key="1">
    <source>
        <dbReference type="Pfam" id="PF18036"/>
    </source>
</evidence>
<dbReference type="InterPro" id="IPR039690">
    <property type="entry name" value="SNRNP25"/>
</dbReference>
<sequence length="266" mass="29296">MMEIESISKGDEDIGYNSSNVKKAKLQSTLAALLDDPILTDLPKKPTLSDVDTLISLELGSAMRISVLKLDGTSFDVAVMNSATVKDLKLAIKRKVIEMEQSKMGHRHISWKHVWANFAISYHNQKLLDDNSALHGFGICTNSQVNFAPISCQRVLESIPGEENIVSFMGLTTLANHLIHTVSPNAATAAVELSRVFLANKFFASCCPGDRFLVACSGYSRRYHAVDASYLNEFLVFVFIKQSVNPVANLLATAVNFESGLYLFLF</sequence>
<dbReference type="CDD" id="cd17058">
    <property type="entry name" value="Ubl_SNRNP25"/>
    <property type="match status" value="1"/>
</dbReference>
<dbReference type="PANTHER" id="PTHR14942">
    <property type="entry name" value="U11/U12 SMALL NUCLEAR RIBONUCLEOPROTEIN 25 KDA PROTEIN"/>
    <property type="match status" value="1"/>
</dbReference>
<dbReference type="GO" id="GO:0000398">
    <property type="term" value="P:mRNA splicing, via spliceosome"/>
    <property type="evidence" value="ECO:0007669"/>
    <property type="project" value="InterPro"/>
</dbReference>
<dbReference type="AlphaFoldDB" id="A0A6A6KML3"/>
<comment type="caution">
    <text evidence="2">The sequence shown here is derived from an EMBL/GenBank/DDBJ whole genome shotgun (WGS) entry which is preliminary data.</text>
</comment>
<keyword evidence="3" id="KW-1185">Reference proteome</keyword>
<dbReference type="Proteomes" id="UP000467840">
    <property type="component" value="Chromosome 2"/>
</dbReference>
<evidence type="ECO:0000313" key="2">
    <source>
        <dbReference type="EMBL" id="KAF2290192.1"/>
    </source>
</evidence>
<organism evidence="2 3">
    <name type="scientific">Hevea brasiliensis</name>
    <name type="common">Para rubber tree</name>
    <name type="synonym">Siphonia brasiliensis</name>
    <dbReference type="NCBI Taxonomy" id="3981"/>
    <lineage>
        <taxon>Eukaryota</taxon>
        <taxon>Viridiplantae</taxon>
        <taxon>Streptophyta</taxon>
        <taxon>Embryophyta</taxon>
        <taxon>Tracheophyta</taxon>
        <taxon>Spermatophyta</taxon>
        <taxon>Magnoliopsida</taxon>
        <taxon>eudicotyledons</taxon>
        <taxon>Gunneridae</taxon>
        <taxon>Pentapetalae</taxon>
        <taxon>rosids</taxon>
        <taxon>fabids</taxon>
        <taxon>Malpighiales</taxon>
        <taxon>Euphorbiaceae</taxon>
        <taxon>Crotonoideae</taxon>
        <taxon>Micrandreae</taxon>
        <taxon>Hevea</taxon>
    </lineage>
</organism>
<gene>
    <name evidence="2" type="ORF">GH714_003990</name>
</gene>
<dbReference type="InterPro" id="IPR029071">
    <property type="entry name" value="Ubiquitin-like_domsf"/>
</dbReference>
<accession>A0A6A6KML3</accession>
<dbReference type="PANTHER" id="PTHR14942:SF0">
    <property type="entry name" value="U11_U12 SMALL NUCLEAR RIBONUCLEOPROTEIN 25 KDA PROTEIN"/>
    <property type="match status" value="1"/>
</dbReference>
<reference evidence="2 3" key="1">
    <citation type="journal article" date="2020" name="Mol. Plant">
        <title>The Chromosome-Based Rubber Tree Genome Provides New Insights into Spurge Genome Evolution and Rubber Biosynthesis.</title>
        <authorList>
            <person name="Liu J."/>
            <person name="Shi C."/>
            <person name="Shi C.C."/>
            <person name="Li W."/>
            <person name="Zhang Q.J."/>
            <person name="Zhang Y."/>
            <person name="Li K."/>
            <person name="Lu H.F."/>
            <person name="Shi C."/>
            <person name="Zhu S.T."/>
            <person name="Xiao Z.Y."/>
            <person name="Nan H."/>
            <person name="Yue Y."/>
            <person name="Zhu X.G."/>
            <person name="Wu Y."/>
            <person name="Hong X.N."/>
            <person name="Fan G.Y."/>
            <person name="Tong Y."/>
            <person name="Zhang D."/>
            <person name="Mao C.L."/>
            <person name="Liu Y.L."/>
            <person name="Hao S.J."/>
            <person name="Liu W.Q."/>
            <person name="Lv M.Q."/>
            <person name="Zhang H.B."/>
            <person name="Liu Y."/>
            <person name="Hu-Tang G.R."/>
            <person name="Wang J.P."/>
            <person name="Wang J.H."/>
            <person name="Sun Y.H."/>
            <person name="Ni S.B."/>
            <person name="Chen W.B."/>
            <person name="Zhang X.C."/>
            <person name="Jiao Y.N."/>
            <person name="Eichler E.E."/>
            <person name="Li G.H."/>
            <person name="Liu X."/>
            <person name="Gao L.Z."/>
        </authorList>
    </citation>
    <scope>NUCLEOTIDE SEQUENCE [LARGE SCALE GENOMIC DNA]</scope>
    <source>
        <strain evidence="3">cv. GT1</strain>
        <tissue evidence="2">Leaf</tissue>
    </source>
</reference>
<protein>
    <recommendedName>
        <fullName evidence="1">SNRNP25 ubiquitin-like domain-containing protein</fullName>
    </recommendedName>
</protein>
<evidence type="ECO:0000313" key="3">
    <source>
        <dbReference type="Proteomes" id="UP000467840"/>
    </source>
</evidence>
<dbReference type="Pfam" id="PF18036">
    <property type="entry name" value="Ubiquitin_4"/>
    <property type="match status" value="1"/>
</dbReference>